<comment type="subunit">
    <text evidence="10">Interacts with C3b. Interacts with C4b. Interacts with moesin/MSN.</text>
</comment>
<evidence type="ECO:0000256" key="8">
    <source>
        <dbReference type="ARBA" id="ARBA00023180"/>
    </source>
</evidence>
<feature type="domain" description="Sushi" evidence="17">
    <location>
        <begin position="234"/>
        <end position="293"/>
    </location>
</feature>
<evidence type="ECO:0000256" key="9">
    <source>
        <dbReference type="ARBA" id="ARBA00023279"/>
    </source>
</evidence>
<dbReference type="GO" id="GO:0009986">
    <property type="term" value="C:cell surface"/>
    <property type="evidence" value="ECO:0007669"/>
    <property type="project" value="InterPro"/>
</dbReference>
<evidence type="ECO:0000256" key="5">
    <source>
        <dbReference type="ARBA" id="ARBA00022737"/>
    </source>
</evidence>
<keyword evidence="8" id="KW-0325">Glycoprotein</keyword>
<dbReference type="SMART" id="SM00032">
    <property type="entry name" value="CCP"/>
    <property type="match status" value="4"/>
</dbReference>
<organism evidence="18 19">
    <name type="scientific">Octodon degus</name>
    <name type="common">Degu</name>
    <name type="synonym">Sciurus degus</name>
    <dbReference type="NCBI Taxonomy" id="10160"/>
    <lineage>
        <taxon>Eukaryota</taxon>
        <taxon>Metazoa</taxon>
        <taxon>Chordata</taxon>
        <taxon>Craniata</taxon>
        <taxon>Vertebrata</taxon>
        <taxon>Euteleostomi</taxon>
        <taxon>Mammalia</taxon>
        <taxon>Eutheria</taxon>
        <taxon>Euarchontoglires</taxon>
        <taxon>Glires</taxon>
        <taxon>Rodentia</taxon>
        <taxon>Hystricomorpha</taxon>
        <taxon>Octodontidae</taxon>
        <taxon>Octodon</taxon>
    </lineage>
</organism>
<accession>A0A6P6DA47</accession>
<evidence type="ECO:0000256" key="3">
    <source>
        <dbReference type="ARBA" id="ARBA00022659"/>
    </source>
</evidence>
<comment type="caution">
    <text evidence="13">Lacks conserved residue(s) required for the propagation of feature annotation.</text>
</comment>
<evidence type="ECO:0000256" key="4">
    <source>
        <dbReference type="ARBA" id="ARBA00022729"/>
    </source>
</evidence>
<evidence type="ECO:0000256" key="12">
    <source>
        <dbReference type="PIRNR" id="PIRNR037971"/>
    </source>
</evidence>
<dbReference type="SUPFAM" id="SSF57535">
    <property type="entry name" value="Complement control module/SCR domain"/>
    <property type="match status" value="4"/>
</dbReference>
<feature type="transmembrane region" description="Helical" evidence="15">
    <location>
        <begin position="323"/>
        <end position="345"/>
    </location>
</feature>
<evidence type="ECO:0000256" key="11">
    <source>
        <dbReference type="ARBA" id="ARBA00060230"/>
    </source>
</evidence>
<dbReference type="GeneID" id="101591039"/>
<comment type="subcellular location">
    <subcellularLocation>
        <location evidence="12">Cytoplasmic vesicle</location>
        <location evidence="12">Secretory vesicle</location>
        <location evidence="12">Acrosome inner membrane</location>
    </subcellularLocation>
    <subcellularLocation>
        <location evidence="1">Membrane</location>
        <topology evidence="1">Single-pass membrane protein</topology>
    </subcellularLocation>
</comment>
<sequence length="389" mass="43321">MMASFAPCVAPPHHGEGRAAGRWRFLGAWLLAAGSLLAASSDACVLPPPFEAMDPVNPKPYYQIGETVEYRCKKGYILMPIFLMVSTCEKNHSWVPITDDGCLKMKCTYLNPPVNGRIEYINGTHTWGDQARFTCVPGFYLVGTERIYCELKGNKVLWSDKIPKCEKVSCAPPPKIKNGKYTFSDVQVFQYFEAVTYSCDDVPGPDKLSLVGNEVLYCAGQEVWSSAAPECRVVKCPFPVLKNGRQIAGFGKTFLYQATVVFECIPGYYLNGSDKIVCGSDNAWEPPIPECLKGPKPTHPTKPPVHNYPGYPNPSEGLFDQELNAWIIILIILIAVVGLALLVLLMQRLFQDQKSQQTETTDKKKDPPSALPPWLRDLRAKILRKPAER</sequence>
<dbReference type="CTD" id="4179"/>
<evidence type="ECO:0000256" key="2">
    <source>
        <dbReference type="ARBA" id="ARBA00017517"/>
    </source>
</evidence>
<dbReference type="FunFam" id="2.10.70.10:FF:000014">
    <property type="entry name" value="Membrane cofactor protein"/>
    <property type="match status" value="1"/>
</dbReference>
<keyword evidence="15" id="KW-1133">Transmembrane helix</keyword>
<keyword evidence="6 12" id="KW-0472">Membrane</keyword>
<evidence type="ECO:0000256" key="15">
    <source>
        <dbReference type="SAM" id="Phobius"/>
    </source>
</evidence>
<evidence type="ECO:0000256" key="7">
    <source>
        <dbReference type="ARBA" id="ARBA00023157"/>
    </source>
</evidence>
<dbReference type="CDD" id="cd00033">
    <property type="entry name" value="CCP"/>
    <property type="match status" value="4"/>
</dbReference>
<dbReference type="InterPro" id="IPR035976">
    <property type="entry name" value="Sushi/SCR/CCP_sf"/>
</dbReference>
<dbReference type="GO" id="GO:0007338">
    <property type="term" value="P:single fertilization"/>
    <property type="evidence" value="ECO:0007669"/>
    <property type="project" value="UniProtKB-UniRule"/>
</dbReference>
<evidence type="ECO:0000256" key="1">
    <source>
        <dbReference type="ARBA" id="ARBA00004167"/>
    </source>
</evidence>
<dbReference type="PANTHER" id="PTHR19325:SF521">
    <property type="entry name" value="MEMBRANE COFACTOR PROTEIN"/>
    <property type="match status" value="1"/>
</dbReference>
<keyword evidence="9 12" id="KW-0278">Fertilization</keyword>
<dbReference type="GO" id="GO:0002079">
    <property type="term" value="C:inner acrosomal membrane"/>
    <property type="evidence" value="ECO:0007669"/>
    <property type="project" value="UniProtKB-SubCell"/>
</dbReference>
<dbReference type="Pfam" id="PF00084">
    <property type="entry name" value="Sushi"/>
    <property type="match status" value="4"/>
</dbReference>
<evidence type="ECO:0000256" key="13">
    <source>
        <dbReference type="PROSITE-ProRule" id="PRU00302"/>
    </source>
</evidence>
<feature type="region of interest" description="Disordered" evidence="14">
    <location>
        <begin position="355"/>
        <end position="374"/>
    </location>
</feature>
<dbReference type="FunFam" id="2.10.70.10:FF:000042">
    <property type="entry name" value="Membrane cofactor protein"/>
    <property type="match status" value="1"/>
</dbReference>
<dbReference type="PROSITE" id="PS50923">
    <property type="entry name" value="SUSHI"/>
    <property type="match status" value="4"/>
</dbReference>
<keyword evidence="3 13" id="KW-0768">Sushi</keyword>
<dbReference type="OrthoDB" id="6480633at2759"/>
<dbReference type="Gene3D" id="2.10.70.10">
    <property type="entry name" value="Complement Module, domain 1"/>
    <property type="match status" value="4"/>
</dbReference>
<evidence type="ECO:0000256" key="10">
    <source>
        <dbReference type="ARBA" id="ARBA00047055"/>
    </source>
</evidence>
<evidence type="ECO:0000256" key="6">
    <source>
        <dbReference type="ARBA" id="ARBA00023136"/>
    </source>
</evidence>
<feature type="domain" description="Sushi" evidence="17">
    <location>
        <begin position="105"/>
        <end position="167"/>
    </location>
</feature>
<feature type="disulfide bond" evidence="13">
    <location>
        <begin position="264"/>
        <end position="291"/>
    </location>
</feature>
<evidence type="ECO:0000259" key="17">
    <source>
        <dbReference type="PROSITE" id="PS50923"/>
    </source>
</evidence>
<keyword evidence="15" id="KW-0812">Transmembrane</keyword>
<dbReference type="Proteomes" id="UP000515203">
    <property type="component" value="Unplaced"/>
</dbReference>
<feature type="domain" description="Sushi" evidence="17">
    <location>
        <begin position="168"/>
        <end position="233"/>
    </location>
</feature>
<evidence type="ECO:0000256" key="14">
    <source>
        <dbReference type="SAM" id="MobiDB-lite"/>
    </source>
</evidence>
<name>A0A6P6DA47_OCTDE</name>
<dbReference type="InterPro" id="IPR050350">
    <property type="entry name" value="Compl-Cell_Adhes-Reg"/>
</dbReference>
<comment type="function">
    <text evidence="11 12">May be involved in the fusion of the spermatozoa with the oocyte during fertilization.</text>
</comment>
<dbReference type="InParanoid" id="A0A6P6DA47"/>
<dbReference type="AlphaFoldDB" id="A0A6P6DA47"/>
<feature type="chain" id="PRO_5028416419" description="Membrane cofactor protein" evidence="16">
    <location>
        <begin position="39"/>
        <end position="389"/>
    </location>
</feature>
<keyword evidence="4 16" id="KW-0732">Signal</keyword>
<dbReference type="InterPro" id="IPR000436">
    <property type="entry name" value="Sushi_SCR_CCP_dom"/>
</dbReference>
<dbReference type="FunCoup" id="A0A6P6DA47">
    <property type="interactions" value="303"/>
</dbReference>
<dbReference type="RefSeq" id="XP_023556936.1">
    <property type="nucleotide sequence ID" value="XM_023701168.1"/>
</dbReference>
<keyword evidence="18" id="KW-1185">Reference proteome</keyword>
<feature type="domain" description="Sushi" evidence="17">
    <location>
        <begin position="42"/>
        <end position="104"/>
    </location>
</feature>
<evidence type="ECO:0000256" key="16">
    <source>
        <dbReference type="SAM" id="SignalP"/>
    </source>
</evidence>
<protein>
    <recommendedName>
        <fullName evidence="2 12">Membrane cofactor protein</fullName>
    </recommendedName>
</protein>
<dbReference type="InterPro" id="IPR017341">
    <property type="entry name" value="CD46"/>
</dbReference>
<feature type="signal peptide" evidence="16">
    <location>
        <begin position="1"/>
        <end position="38"/>
    </location>
</feature>
<keyword evidence="7 13" id="KW-1015">Disulfide bond</keyword>
<proteinExistence type="predicted"/>
<dbReference type="PIRSF" id="PIRSF037971">
    <property type="entry name" value="TLX_CD46"/>
    <property type="match status" value="1"/>
</dbReference>
<evidence type="ECO:0000313" key="18">
    <source>
        <dbReference type="Proteomes" id="UP000515203"/>
    </source>
</evidence>
<gene>
    <name evidence="19" type="primary">Cd46</name>
</gene>
<keyword evidence="5" id="KW-0677">Repeat</keyword>
<reference evidence="19" key="1">
    <citation type="submission" date="2025-08" db="UniProtKB">
        <authorList>
            <consortium name="RefSeq"/>
        </authorList>
    </citation>
    <scope>IDENTIFICATION</scope>
</reference>
<evidence type="ECO:0000313" key="19">
    <source>
        <dbReference type="RefSeq" id="XP_023556936.1"/>
    </source>
</evidence>
<dbReference type="PANTHER" id="PTHR19325">
    <property type="entry name" value="COMPLEMENT COMPONENT-RELATED SUSHI DOMAIN-CONTAINING"/>
    <property type="match status" value="1"/>
</dbReference>